<feature type="compositionally biased region" description="Polar residues" evidence="1">
    <location>
        <begin position="490"/>
        <end position="502"/>
    </location>
</feature>
<accession>A0A836KL55</accession>
<feature type="region of interest" description="Disordered" evidence="1">
    <location>
        <begin position="522"/>
        <end position="628"/>
    </location>
</feature>
<dbReference type="Gene3D" id="3.40.50.10190">
    <property type="entry name" value="BRCT domain"/>
    <property type="match status" value="1"/>
</dbReference>
<feature type="region of interest" description="Disordered" evidence="1">
    <location>
        <begin position="173"/>
        <end position="192"/>
    </location>
</feature>
<evidence type="ECO:0000313" key="2">
    <source>
        <dbReference type="EMBL" id="KAG5477037.1"/>
    </source>
</evidence>
<proteinExistence type="predicted"/>
<organism evidence="2 3">
    <name type="scientific">Leishmania martiniquensis</name>
    <dbReference type="NCBI Taxonomy" id="1580590"/>
    <lineage>
        <taxon>Eukaryota</taxon>
        <taxon>Discoba</taxon>
        <taxon>Euglenozoa</taxon>
        <taxon>Kinetoplastea</taxon>
        <taxon>Metakinetoplastina</taxon>
        <taxon>Trypanosomatida</taxon>
        <taxon>Trypanosomatidae</taxon>
        <taxon>Leishmaniinae</taxon>
        <taxon>Leishmania</taxon>
    </lineage>
</organism>
<dbReference type="GeneID" id="92515354"/>
<feature type="compositionally biased region" description="Polar residues" evidence="1">
    <location>
        <begin position="180"/>
        <end position="189"/>
    </location>
</feature>
<dbReference type="KEGG" id="lmat:92515354"/>
<feature type="compositionally biased region" description="Polar residues" evidence="1">
    <location>
        <begin position="374"/>
        <end position="386"/>
    </location>
</feature>
<name>A0A836KL55_9TRYP</name>
<reference evidence="3" key="1">
    <citation type="journal article" date="2021" name="Microbiol. Resour. Announc.">
        <title>LGAAP: Leishmaniinae Genome Assembly and Annotation Pipeline.</title>
        <authorList>
            <person name="Almutairi H."/>
            <person name="Urbaniak M.D."/>
            <person name="Bates M.D."/>
            <person name="Jariyapan N."/>
            <person name="Kwakye-Nuako G."/>
            <person name="Thomaz-Soccol V."/>
            <person name="Al-Salem W.S."/>
            <person name="Dillon R.J."/>
            <person name="Bates P.A."/>
            <person name="Gatherer D."/>
        </authorList>
    </citation>
    <scope>NUCLEOTIDE SEQUENCE [LARGE SCALE GENOMIC DNA]</scope>
</reference>
<sequence length="1258" mass="131750">MSSAAAATAAACPSRPLSGVRVFLHIRLGPSCEDVGRRSPGSAGGDNAKKRKGEGSRASARDVLRTARAHVQQLGATLALSEAAADLVVFHRGSISFLEAAHMKFKTVVRPEYLAACVAADQRVSIAPYIVTPSILAAAAICTALELPSAGATSPATPLSYTLANPPEDARKAATAAGNIPSSARSGTKNCRPAGGSAAAAPLCAPHSRLRYGAETTVPAEEPKSPSQPHRLRFLDEEEDGGEVSNQEQQARLLVALARAAAVREEGAVAVTVASSSTPSPLHATSISNATRGATKSCHPLDGMPKNKTHVGRCAPEPLPSDEAVGQKRAEKRNAHVISSSSSVMPQQRRSSTRTKRGAHLVSTAAVELDEVITQQPSTGTASTPRLTPLPRHEVGSDGSLGAGTVVLPERSTCSESERAAAALRRRAADTEEEEAIRHAVLRSTATAAVTRRRGRPPKPGDAAALRVDRMPSDQDTMLKPDRDPFLDSEGSTQRQPRQSLASALHPTELNDVEVAFTQPLAASSPSEPTGAAVRQAPSAVSVAPTRKSAKRPRSSSSASEGSTVGPVYRTPTAPANTAQRKCQRRSKQGVTGGAVDEAIRKSSKRRQQQQQRQTGAQRRRRVPSRGTAEILRNLEHAPAAEPTFSMTFTDLSLLRPLASGEEGEGGSWMVTRLCVHIFLEAVSEVDTSGGDAAAAAALSFFLRDVVEQLGAACVVLGSDDRGEHPCWFSRCERVRVGWRSCAAKKPTHLVVSLRAALTPDILYCKALGIPIVTPQWLHDAIALGAFPSILPHIHAHPVYGDRHVAGARVNVAVVAAAAPAAGVGVPRRDGLLGAEEEYGYVVEGDTLWAHANLALSSMSSSTSGSAAVLPADARAVAAGPRCPRRCAGFSTLQQLHKEVVEEYVPASEQAMRPFYQPVFQDRMFYLYVPPADLVNANATGGGARPLRPRRASRNDHRGSCLGDAVAALAQVAALLRLLGGTVTRNLASTHLDLVIDLTGFYDSMAEMGLTAGGQPWQQGRTRALRESLSCAFHDAVRHVSQQPTSMGAGDAAITTATSLTAPPVVGIAWLIHSIFMRQWTAVDSFVLDGHPLAAQIAALHPCAQASAAVDTGATRSRDHATVCGAVAARGVEAAGAPGAAMVTPCARAPVVPPSHEEAAESPSSSLWSAVVAAAAAPHVKCAQGPQAALKQASHQLSTQEIAVMLGDTRREPLGVPGKAAPSTSPCAPSSPQSARTPFWVKEEASLTFANVQDSELV</sequence>
<evidence type="ECO:0008006" key="4">
    <source>
        <dbReference type="Google" id="ProtNLM"/>
    </source>
</evidence>
<feature type="region of interest" description="Disordered" evidence="1">
    <location>
        <begin position="1214"/>
        <end position="1236"/>
    </location>
</feature>
<feature type="region of interest" description="Disordered" evidence="1">
    <location>
        <begin position="446"/>
        <end position="507"/>
    </location>
</feature>
<dbReference type="InterPro" id="IPR036420">
    <property type="entry name" value="BRCT_dom_sf"/>
</dbReference>
<dbReference type="Proteomes" id="UP000673552">
    <property type="component" value="Unassembled WGS sequence"/>
</dbReference>
<protein>
    <recommendedName>
        <fullName evidence="4">BRCT domain-containing protein</fullName>
    </recommendedName>
</protein>
<feature type="compositionally biased region" description="Polar residues" evidence="1">
    <location>
        <begin position="337"/>
        <end position="350"/>
    </location>
</feature>
<feature type="region of interest" description="Disordered" evidence="1">
    <location>
        <begin position="35"/>
        <end position="60"/>
    </location>
</feature>
<keyword evidence="3" id="KW-1185">Reference proteome</keyword>
<dbReference type="OrthoDB" id="244235at2759"/>
<dbReference type="AlphaFoldDB" id="A0A836KL55"/>
<reference evidence="3" key="2">
    <citation type="journal article" date="2021" name="Sci. Data">
        <title>Chromosome-scale genome sequencing, assembly and annotation of six genomes from subfamily Leishmaniinae.</title>
        <authorList>
            <person name="Almutairi H."/>
            <person name="Urbaniak M.D."/>
            <person name="Bates M.D."/>
            <person name="Jariyapan N."/>
            <person name="Kwakye-Nuako G."/>
            <person name="Thomaz Soccol V."/>
            <person name="Al-Salem W.S."/>
            <person name="Dillon R.J."/>
            <person name="Bates P.A."/>
            <person name="Gatherer D."/>
        </authorList>
    </citation>
    <scope>NUCLEOTIDE SEQUENCE [LARGE SCALE GENOMIC DNA]</scope>
</reference>
<gene>
    <name evidence="2" type="ORF">LSCM1_05375</name>
</gene>
<feature type="compositionally biased region" description="Basic and acidic residues" evidence="1">
    <location>
        <begin position="467"/>
        <end position="486"/>
    </location>
</feature>
<feature type="region of interest" description="Disordered" evidence="1">
    <location>
        <begin position="334"/>
        <end position="359"/>
    </location>
</feature>
<feature type="region of interest" description="Disordered" evidence="1">
    <location>
        <begin position="374"/>
        <end position="405"/>
    </location>
</feature>
<evidence type="ECO:0000313" key="3">
    <source>
        <dbReference type="Proteomes" id="UP000673552"/>
    </source>
</evidence>
<dbReference type="RefSeq" id="XP_067178207.1">
    <property type="nucleotide sequence ID" value="XM_067322842.1"/>
</dbReference>
<feature type="compositionally biased region" description="Low complexity" evidence="1">
    <location>
        <begin position="1220"/>
        <end position="1235"/>
    </location>
</feature>
<comment type="caution">
    <text evidence="2">The sequence shown here is derived from an EMBL/GenBank/DDBJ whole genome shotgun (WGS) entry which is preliminary data.</text>
</comment>
<dbReference type="CDD" id="cd00027">
    <property type="entry name" value="BRCT"/>
    <property type="match status" value="1"/>
</dbReference>
<evidence type="ECO:0000256" key="1">
    <source>
        <dbReference type="SAM" id="MobiDB-lite"/>
    </source>
</evidence>
<dbReference type="EMBL" id="JAFEUZ010000025">
    <property type="protein sequence ID" value="KAG5477037.1"/>
    <property type="molecule type" value="Genomic_DNA"/>
</dbReference>
<dbReference type="SUPFAM" id="SSF52113">
    <property type="entry name" value="BRCT domain"/>
    <property type="match status" value="1"/>
</dbReference>